<dbReference type="EMBL" id="BAAAHE010000048">
    <property type="protein sequence ID" value="GAA0635195.1"/>
    <property type="molecule type" value="Genomic_DNA"/>
</dbReference>
<evidence type="ECO:0000256" key="1">
    <source>
        <dbReference type="SAM" id="Phobius"/>
    </source>
</evidence>
<sequence>MDDVTGNSIDEIAGSAESVKPFDSRMKFIVGGAAAVTVLAGVATAVALTGGGADTSTPEGALRAASSEYNNAMIGKAPAKNLLKFLAPQCTEDDKKALLAAPAMAKLFAPGVTGFKITKITIAGDTGRVFAEATGPGAEMLNNLADTGEEDTGDEWRLIDGKWYPAEC</sequence>
<accession>A0ABN1HAB9</accession>
<protein>
    <submittedName>
        <fullName evidence="2">Uncharacterized protein</fullName>
    </submittedName>
</protein>
<reference evidence="2 3" key="1">
    <citation type="journal article" date="2019" name="Int. J. Syst. Evol. Microbiol.">
        <title>The Global Catalogue of Microorganisms (GCM) 10K type strain sequencing project: providing services to taxonomists for standard genome sequencing and annotation.</title>
        <authorList>
            <consortium name="The Broad Institute Genomics Platform"/>
            <consortium name="The Broad Institute Genome Sequencing Center for Infectious Disease"/>
            <person name="Wu L."/>
            <person name="Ma J."/>
        </authorList>
    </citation>
    <scope>NUCLEOTIDE SEQUENCE [LARGE SCALE GENOMIC DNA]</scope>
    <source>
        <strain evidence="2 3">JCM 10671</strain>
    </source>
</reference>
<evidence type="ECO:0000313" key="2">
    <source>
        <dbReference type="EMBL" id="GAA0635195.1"/>
    </source>
</evidence>
<keyword evidence="1" id="KW-1133">Transmembrane helix</keyword>
<organism evidence="2 3">
    <name type="scientific">Sporichthya brevicatena</name>
    <dbReference type="NCBI Taxonomy" id="171442"/>
    <lineage>
        <taxon>Bacteria</taxon>
        <taxon>Bacillati</taxon>
        <taxon>Actinomycetota</taxon>
        <taxon>Actinomycetes</taxon>
        <taxon>Sporichthyales</taxon>
        <taxon>Sporichthyaceae</taxon>
        <taxon>Sporichthya</taxon>
    </lineage>
</organism>
<gene>
    <name evidence="2" type="ORF">GCM10009547_44200</name>
</gene>
<keyword evidence="1" id="KW-0472">Membrane</keyword>
<keyword evidence="1" id="KW-0812">Transmembrane</keyword>
<name>A0ABN1HAB9_9ACTN</name>
<dbReference type="Proteomes" id="UP001500957">
    <property type="component" value="Unassembled WGS sequence"/>
</dbReference>
<comment type="caution">
    <text evidence="2">The sequence shown here is derived from an EMBL/GenBank/DDBJ whole genome shotgun (WGS) entry which is preliminary data.</text>
</comment>
<proteinExistence type="predicted"/>
<dbReference type="RefSeq" id="WP_344608894.1">
    <property type="nucleotide sequence ID" value="NZ_BAAAHE010000048.1"/>
</dbReference>
<feature type="transmembrane region" description="Helical" evidence="1">
    <location>
        <begin position="28"/>
        <end position="48"/>
    </location>
</feature>
<keyword evidence="3" id="KW-1185">Reference proteome</keyword>
<evidence type="ECO:0000313" key="3">
    <source>
        <dbReference type="Proteomes" id="UP001500957"/>
    </source>
</evidence>